<dbReference type="Proteomes" id="UP000509750">
    <property type="component" value="Chromosome"/>
</dbReference>
<dbReference type="SUPFAM" id="SSF48208">
    <property type="entry name" value="Six-hairpin glycosidases"/>
    <property type="match status" value="1"/>
</dbReference>
<dbReference type="RefSeq" id="WP_179168973.1">
    <property type="nucleotide sequence ID" value="NZ_CP058529.1"/>
</dbReference>
<dbReference type="InterPro" id="IPR012341">
    <property type="entry name" value="6hp_glycosidase-like_sf"/>
</dbReference>
<gene>
    <name evidence="1" type="ORF">HUG10_07485</name>
</gene>
<proteinExistence type="predicted"/>
<accession>A0A7D5KWY0</accession>
<evidence type="ECO:0000313" key="1">
    <source>
        <dbReference type="EMBL" id="QLG27398.1"/>
    </source>
</evidence>
<dbReference type="InterPro" id="IPR008928">
    <property type="entry name" value="6-hairpin_glycosidase_sf"/>
</dbReference>
<dbReference type="AlphaFoldDB" id="A0A7D5KWY0"/>
<organism evidence="1 2">
    <name type="scientific">Halorarum halophilum</name>
    <dbReference type="NCBI Taxonomy" id="2743090"/>
    <lineage>
        <taxon>Archaea</taxon>
        <taxon>Methanobacteriati</taxon>
        <taxon>Methanobacteriota</taxon>
        <taxon>Stenosarchaea group</taxon>
        <taxon>Halobacteria</taxon>
        <taxon>Halobacteriales</taxon>
        <taxon>Haloferacaceae</taxon>
        <taxon>Halorarum</taxon>
    </lineage>
</organism>
<name>A0A7D5KWY0_9EURY</name>
<sequence>MVDQGGRNKTPKSIFELLEICASNVIESQNADGSFPPGRNYTYNELETPVKTTARWLITFSKVYELTGEEQYRDVALRSIDYFLQEIDRPGGYTFHCRTTPGKDKCNGLVGQSWPILALSYSGRVFDIPSAIDLAIELFSTHPFHEDLGLWERIETDGQRIGFDRTLNHQILFAARSSNLSNQSAEVEEKIDRFIDRLGQNMRLNQEGLIKHFVRPTPKEIVTQFLSNPKYYPLIINEMAYPFRTHSTKRNKIERGYHTVNLAPLSKLYRRHSCQSFWESNKCANAIQYLENNIEGLLNKENTQHGDGLPGISIAKTLYNFDRCDENLVRDMVNEELTRRFSYDKLRFEIGGMHQNDQSSLISELVDLPEVHIY</sequence>
<dbReference type="GO" id="GO:0005975">
    <property type="term" value="P:carbohydrate metabolic process"/>
    <property type="evidence" value="ECO:0007669"/>
    <property type="project" value="InterPro"/>
</dbReference>
<reference evidence="1 2" key="1">
    <citation type="submission" date="2020-07" db="EMBL/GenBank/DDBJ databases">
        <title>Gai3-2, isolated from salt lake.</title>
        <authorList>
            <person name="Cui H."/>
            <person name="Shi X."/>
        </authorList>
    </citation>
    <scope>NUCLEOTIDE SEQUENCE [LARGE SCALE GENOMIC DNA]</scope>
    <source>
        <strain evidence="1 2">Gai3-2</strain>
    </source>
</reference>
<protein>
    <recommendedName>
        <fullName evidence="3">Agl cluster protein AglQ</fullName>
    </recommendedName>
</protein>
<evidence type="ECO:0008006" key="3">
    <source>
        <dbReference type="Google" id="ProtNLM"/>
    </source>
</evidence>
<dbReference type="GeneID" id="56028664"/>
<dbReference type="KEGG" id="halg:HUG10_07485"/>
<dbReference type="Gene3D" id="1.50.10.10">
    <property type="match status" value="1"/>
</dbReference>
<evidence type="ECO:0000313" key="2">
    <source>
        <dbReference type="Proteomes" id="UP000509750"/>
    </source>
</evidence>
<keyword evidence="2" id="KW-1185">Reference proteome</keyword>
<dbReference type="OrthoDB" id="197991at2157"/>
<dbReference type="EMBL" id="CP058529">
    <property type="protein sequence ID" value="QLG27398.1"/>
    <property type="molecule type" value="Genomic_DNA"/>
</dbReference>